<keyword evidence="11" id="KW-1185">Reference proteome</keyword>
<accession>A0A0F5FY42</accession>
<evidence type="ECO:0000256" key="6">
    <source>
        <dbReference type="ARBA" id="ARBA00022842"/>
    </source>
</evidence>
<dbReference type="EMBL" id="JZEX01000024">
    <property type="protein sequence ID" value="KKB13495.1"/>
    <property type="molecule type" value="Genomic_DNA"/>
</dbReference>
<evidence type="ECO:0000256" key="5">
    <source>
        <dbReference type="ARBA" id="ARBA00022801"/>
    </source>
</evidence>
<dbReference type="InterPro" id="IPR050556">
    <property type="entry name" value="Type_II_TA_system_RNase"/>
</dbReference>
<dbReference type="GO" id="GO:0016787">
    <property type="term" value="F:hydrolase activity"/>
    <property type="evidence" value="ECO:0007669"/>
    <property type="project" value="UniProtKB-KW"/>
</dbReference>
<evidence type="ECO:0000256" key="1">
    <source>
        <dbReference type="ARBA" id="ARBA00001946"/>
    </source>
</evidence>
<name>A0A0F5FY42_9HYPH</name>
<dbReference type="GO" id="GO:0090729">
    <property type="term" value="F:toxin activity"/>
    <property type="evidence" value="ECO:0007669"/>
    <property type="project" value="UniProtKB-KW"/>
</dbReference>
<evidence type="ECO:0000256" key="3">
    <source>
        <dbReference type="ARBA" id="ARBA00022722"/>
    </source>
</evidence>
<dbReference type="InterPro" id="IPR029060">
    <property type="entry name" value="PIN-like_dom_sf"/>
</dbReference>
<dbReference type="AlphaFoldDB" id="A0A0F5FY42"/>
<dbReference type="PANTHER" id="PTHR33653">
    <property type="entry name" value="RIBONUCLEASE VAPC2"/>
    <property type="match status" value="1"/>
</dbReference>
<comment type="similarity">
    <text evidence="7 8">Belongs to the PINc/VapC protein family.</text>
</comment>
<dbReference type="Proteomes" id="UP000033632">
    <property type="component" value="Unassembled WGS sequence"/>
</dbReference>
<evidence type="ECO:0000259" key="9">
    <source>
        <dbReference type="Pfam" id="PF01850"/>
    </source>
</evidence>
<sequence>MLLDTCIVIDLLRGRESAVAFITGLSSRPALSVITVTEVVAGARNARERREIDQFVRACQSCEIDLEIATLAGDYVSKYGRSHGVDPIDALIAATAKSRNLELATLNLKHFPMFEALARPYPA</sequence>
<evidence type="ECO:0000256" key="4">
    <source>
        <dbReference type="ARBA" id="ARBA00022723"/>
    </source>
</evidence>
<dbReference type="Pfam" id="PF01850">
    <property type="entry name" value="PIN"/>
    <property type="match status" value="1"/>
</dbReference>
<dbReference type="CDD" id="cd18741">
    <property type="entry name" value="PIN_VapC4-5_FitB-like"/>
    <property type="match status" value="1"/>
</dbReference>
<feature type="domain" description="PIN" evidence="9">
    <location>
        <begin position="1"/>
        <end position="107"/>
    </location>
</feature>
<proteinExistence type="inferred from homology"/>
<organism evidence="10 11">
    <name type="scientific">Devosia geojensis</name>
    <dbReference type="NCBI Taxonomy" id="443610"/>
    <lineage>
        <taxon>Bacteria</taxon>
        <taxon>Pseudomonadati</taxon>
        <taxon>Pseudomonadota</taxon>
        <taxon>Alphaproteobacteria</taxon>
        <taxon>Hyphomicrobiales</taxon>
        <taxon>Devosiaceae</taxon>
        <taxon>Devosia</taxon>
    </lineage>
</organism>
<feature type="binding site" evidence="8">
    <location>
        <position position="89"/>
    </location>
    <ligand>
        <name>Mg(2+)</name>
        <dbReference type="ChEBI" id="CHEBI:18420"/>
    </ligand>
</feature>
<dbReference type="EC" id="3.1.-.-" evidence="8"/>
<evidence type="ECO:0000256" key="7">
    <source>
        <dbReference type="ARBA" id="ARBA00038093"/>
    </source>
</evidence>
<dbReference type="GO" id="GO:0000287">
    <property type="term" value="F:magnesium ion binding"/>
    <property type="evidence" value="ECO:0007669"/>
    <property type="project" value="UniProtKB-UniRule"/>
</dbReference>
<dbReference type="InterPro" id="IPR022907">
    <property type="entry name" value="VapC_family"/>
</dbReference>
<dbReference type="SUPFAM" id="SSF88723">
    <property type="entry name" value="PIN domain-like"/>
    <property type="match status" value="1"/>
</dbReference>
<dbReference type="Gene3D" id="3.40.50.1010">
    <property type="entry name" value="5'-nuclease"/>
    <property type="match status" value="1"/>
</dbReference>
<evidence type="ECO:0000256" key="2">
    <source>
        <dbReference type="ARBA" id="ARBA00022649"/>
    </source>
</evidence>
<comment type="cofactor">
    <cofactor evidence="1 8">
        <name>Mg(2+)</name>
        <dbReference type="ChEBI" id="CHEBI:18420"/>
    </cofactor>
</comment>
<keyword evidence="6 8" id="KW-0460">Magnesium</keyword>
<keyword evidence="3 8" id="KW-0540">Nuclease</keyword>
<reference evidence="10 11" key="1">
    <citation type="submission" date="2015-03" db="EMBL/GenBank/DDBJ databases">
        <authorList>
            <person name="Hassan Y.I."/>
            <person name="Lepp D."/>
            <person name="Li X.-Z."/>
            <person name="Zhou T."/>
        </authorList>
    </citation>
    <scope>NUCLEOTIDE SEQUENCE [LARGE SCALE GENOMIC DNA]</scope>
    <source>
        <strain evidence="10 11">BD-c194</strain>
    </source>
</reference>
<comment type="caution">
    <text evidence="10">The sequence shown here is derived from an EMBL/GenBank/DDBJ whole genome shotgun (WGS) entry which is preliminary data.</text>
</comment>
<evidence type="ECO:0000313" key="11">
    <source>
        <dbReference type="Proteomes" id="UP000033632"/>
    </source>
</evidence>
<keyword evidence="5 8" id="KW-0378">Hydrolase</keyword>
<keyword evidence="4 8" id="KW-0479">Metal-binding</keyword>
<dbReference type="PATRIC" id="fig|443610.3.peg.2843"/>
<evidence type="ECO:0000313" key="10">
    <source>
        <dbReference type="EMBL" id="KKB13495.1"/>
    </source>
</evidence>
<dbReference type="STRING" id="443610.VE25_01860"/>
<protein>
    <recommendedName>
        <fullName evidence="8">Ribonuclease VapC</fullName>
        <shortName evidence="8">RNase VapC</shortName>
        <ecNumber evidence="8">3.1.-.-</ecNumber>
    </recommendedName>
    <alternativeName>
        <fullName evidence="8">Toxin VapC</fullName>
    </alternativeName>
</protein>
<dbReference type="OrthoDB" id="532510at2"/>
<dbReference type="HAMAP" id="MF_00265">
    <property type="entry name" value="VapC_Nob1"/>
    <property type="match status" value="1"/>
</dbReference>
<feature type="binding site" evidence="8">
    <location>
        <position position="4"/>
    </location>
    <ligand>
        <name>Mg(2+)</name>
        <dbReference type="ChEBI" id="CHEBI:18420"/>
    </ligand>
</feature>
<dbReference type="GO" id="GO:0004540">
    <property type="term" value="F:RNA nuclease activity"/>
    <property type="evidence" value="ECO:0007669"/>
    <property type="project" value="InterPro"/>
</dbReference>
<keyword evidence="2 8" id="KW-1277">Toxin-antitoxin system</keyword>
<comment type="function">
    <text evidence="8">Toxic component of a toxin-antitoxin (TA) system. An RNase.</text>
</comment>
<keyword evidence="8" id="KW-0800">Toxin</keyword>
<evidence type="ECO:0000256" key="8">
    <source>
        <dbReference type="HAMAP-Rule" id="MF_00265"/>
    </source>
</evidence>
<dbReference type="InterPro" id="IPR002716">
    <property type="entry name" value="PIN_dom"/>
</dbReference>
<gene>
    <name evidence="8" type="primary">vapC</name>
    <name evidence="10" type="ORF">VE25_01860</name>
</gene>
<dbReference type="RefSeq" id="WP_046106879.1">
    <property type="nucleotide sequence ID" value="NZ_JZEX01000024.1"/>
</dbReference>
<dbReference type="PANTHER" id="PTHR33653:SF1">
    <property type="entry name" value="RIBONUCLEASE VAPC2"/>
    <property type="match status" value="1"/>
</dbReference>